<evidence type="ECO:0000313" key="2">
    <source>
        <dbReference type="Proteomes" id="UP001234297"/>
    </source>
</evidence>
<dbReference type="EMBL" id="CM056811">
    <property type="protein sequence ID" value="KAJ8637763.1"/>
    <property type="molecule type" value="Genomic_DNA"/>
</dbReference>
<sequence length="81" mass="8730">MLPWSAPKPRQLLSLPPFPATPCLLHVKKTAAYEWLPSARSLTTSLTSPAPSSSSRGTSTKDSLLQPKFGLWFGVCALCAM</sequence>
<dbReference type="Proteomes" id="UP001234297">
    <property type="component" value="Chromosome 3"/>
</dbReference>
<accession>A0ACC2LWP2</accession>
<comment type="caution">
    <text evidence="1">The sequence shown here is derived from an EMBL/GenBank/DDBJ whole genome shotgun (WGS) entry which is preliminary data.</text>
</comment>
<evidence type="ECO:0000313" key="1">
    <source>
        <dbReference type="EMBL" id="KAJ8637763.1"/>
    </source>
</evidence>
<proteinExistence type="predicted"/>
<gene>
    <name evidence="1" type="ORF">MRB53_012030</name>
</gene>
<organism evidence="1 2">
    <name type="scientific">Persea americana</name>
    <name type="common">Avocado</name>
    <dbReference type="NCBI Taxonomy" id="3435"/>
    <lineage>
        <taxon>Eukaryota</taxon>
        <taxon>Viridiplantae</taxon>
        <taxon>Streptophyta</taxon>
        <taxon>Embryophyta</taxon>
        <taxon>Tracheophyta</taxon>
        <taxon>Spermatophyta</taxon>
        <taxon>Magnoliopsida</taxon>
        <taxon>Magnoliidae</taxon>
        <taxon>Laurales</taxon>
        <taxon>Lauraceae</taxon>
        <taxon>Persea</taxon>
    </lineage>
</organism>
<keyword evidence="2" id="KW-1185">Reference proteome</keyword>
<name>A0ACC2LWP2_PERAE</name>
<protein>
    <submittedName>
        <fullName evidence="1">Uncharacterized protein</fullName>
    </submittedName>
</protein>
<reference evidence="1 2" key="1">
    <citation type="journal article" date="2022" name="Hortic Res">
        <title>A haplotype resolved chromosomal level avocado genome allows analysis of novel avocado genes.</title>
        <authorList>
            <person name="Nath O."/>
            <person name="Fletcher S.J."/>
            <person name="Hayward A."/>
            <person name="Shaw L.M."/>
            <person name="Masouleh A.K."/>
            <person name="Furtado A."/>
            <person name="Henry R.J."/>
            <person name="Mitter N."/>
        </authorList>
    </citation>
    <scope>NUCLEOTIDE SEQUENCE [LARGE SCALE GENOMIC DNA]</scope>
    <source>
        <strain evidence="2">cv. Hass</strain>
    </source>
</reference>